<keyword evidence="3" id="KW-1185">Reference proteome</keyword>
<dbReference type="InterPro" id="IPR002921">
    <property type="entry name" value="Fungal_lipase-type"/>
</dbReference>
<dbReference type="RefSeq" id="WP_326928481.1">
    <property type="nucleotide sequence ID" value="NZ_CP123443.1"/>
</dbReference>
<dbReference type="PANTHER" id="PTHR45856">
    <property type="entry name" value="ALPHA/BETA-HYDROLASES SUPERFAMILY PROTEIN"/>
    <property type="match status" value="1"/>
</dbReference>
<dbReference type="InterPro" id="IPR051218">
    <property type="entry name" value="Sec_MonoDiacylglyc_Lipase"/>
</dbReference>
<proteinExistence type="predicted"/>
<evidence type="ECO:0000313" key="2">
    <source>
        <dbReference type="EMBL" id="WGK70272.1"/>
    </source>
</evidence>
<feature type="domain" description="Fungal lipase-type" evidence="1">
    <location>
        <begin position="9"/>
        <end position="77"/>
    </location>
</feature>
<protein>
    <submittedName>
        <fullName evidence="2">Lipase family protein</fullName>
    </submittedName>
</protein>
<evidence type="ECO:0000313" key="3">
    <source>
        <dbReference type="Proteomes" id="UP001228690"/>
    </source>
</evidence>
<gene>
    <name evidence="2" type="ORF">P0082_05275</name>
</gene>
<evidence type="ECO:0000259" key="1">
    <source>
        <dbReference type="Pfam" id="PF01764"/>
    </source>
</evidence>
<dbReference type="PANTHER" id="PTHR45856:SF24">
    <property type="entry name" value="FUNGAL LIPASE-LIKE DOMAIN-CONTAINING PROTEIN"/>
    <property type="match status" value="1"/>
</dbReference>
<dbReference type="Proteomes" id="UP001228690">
    <property type="component" value="Chromosome"/>
</dbReference>
<dbReference type="SUPFAM" id="SSF53474">
    <property type="entry name" value="alpha/beta-Hydrolases"/>
    <property type="match status" value="1"/>
</dbReference>
<organism evidence="2 3">
    <name type="scientific">Candidatus Haliotispira prima</name>
    <dbReference type="NCBI Taxonomy" id="3034016"/>
    <lineage>
        <taxon>Bacteria</taxon>
        <taxon>Pseudomonadati</taxon>
        <taxon>Spirochaetota</taxon>
        <taxon>Spirochaetia</taxon>
        <taxon>Spirochaetales</taxon>
        <taxon>Spirochaetaceae</taxon>
        <taxon>Candidatus Haliotispira</taxon>
    </lineage>
</organism>
<dbReference type="Gene3D" id="3.40.50.1820">
    <property type="entry name" value="alpha/beta hydrolase"/>
    <property type="match status" value="1"/>
</dbReference>
<reference evidence="2 3" key="1">
    <citation type="submission" date="2023-04" db="EMBL/GenBank/DDBJ databases">
        <title>Spirochaete genome identified in red abalone sample constitutes a novel genus.</title>
        <authorList>
            <person name="Sharma S.P."/>
            <person name="Purcell C.M."/>
            <person name="Hyde J.R."/>
            <person name="Severin A.J."/>
        </authorList>
    </citation>
    <scope>NUCLEOTIDE SEQUENCE [LARGE SCALE GENOMIC DNA]</scope>
    <source>
        <strain evidence="2 3">SP-2023</strain>
    </source>
</reference>
<name>A0ABY8MJR6_9SPIO</name>
<dbReference type="Pfam" id="PF01764">
    <property type="entry name" value="Lipase_3"/>
    <property type="match status" value="1"/>
</dbReference>
<dbReference type="InterPro" id="IPR029058">
    <property type="entry name" value="AB_hydrolase_fold"/>
</dbReference>
<accession>A0ABY8MJR6</accession>
<dbReference type="CDD" id="cd00741">
    <property type="entry name" value="Lipase"/>
    <property type="match status" value="1"/>
</dbReference>
<dbReference type="EMBL" id="CP123443">
    <property type="protein sequence ID" value="WGK70272.1"/>
    <property type="molecule type" value="Genomic_DNA"/>
</dbReference>
<sequence length="146" mass="16595">MLSILREFITGHSLGGAMATIAAARFIAEDRPFTSVYTFGQPRALTRETARIFNAECKSRFFRFHNNNDMVTGIPARLMGYSHIGSYLYITEEKEMKQEAGFWFRFIDCIDGAVEALRESGLDCLEDHDIADYVAAVEKWDFKSTS</sequence>